<accession>A0A074Z6S8</accession>
<gene>
    <name evidence="2" type="ORF">T265_10382</name>
</gene>
<dbReference type="GeneID" id="20324550"/>
<dbReference type="RefSeq" id="XP_009175002.1">
    <property type="nucleotide sequence ID" value="XM_009176738.1"/>
</dbReference>
<evidence type="ECO:0000256" key="1">
    <source>
        <dbReference type="SAM" id="MobiDB-lite"/>
    </source>
</evidence>
<feature type="region of interest" description="Disordered" evidence="1">
    <location>
        <begin position="73"/>
        <end position="96"/>
    </location>
</feature>
<evidence type="ECO:0000313" key="2">
    <source>
        <dbReference type="EMBL" id="KER21257.1"/>
    </source>
</evidence>
<organism evidence="2 3">
    <name type="scientific">Opisthorchis viverrini</name>
    <name type="common">Southeast Asian liver fluke</name>
    <dbReference type="NCBI Taxonomy" id="6198"/>
    <lineage>
        <taxon>Eukaryota</taxon>
        <taxon>Metazoa</taxon>
        <taxon>Spiralia</taxon>
        <taxon>Lophotrochozoa</taxon>
        <taxon>Platyhelminthes</taxon>
        <taxon>Trematoda</taxon>
        <taxon>Digenea</taxon>
        <taxon>Opisthorchiida</taxon>
        <taxon>Opisthorchiata</taxon>
        <taxon>Opisthorchiidae</taxon>
        <taxon>Opisthorchis</taxon>
    </lineage>
</organism>
<dbReference type="KEGG" id="ovi:T265_10382"/>
<dbReference type="Proteomes" id="UP000054324">
    <property type="component" value="Unassembled WGS sequence"/>
</dbReference>
<name>A0A074Z6S8_OPIVI</name>
<proteinExistence type="predicted"/>
<protein>
    <submittedName>
        <fullName evidence="2">Uncharacterized protein</fullName>
    </submittedName>
</protein>
<sequence>MKAESTRSLVGMKVACSHSTARLPNLTVMGYEFENVYGQDVGPFLSIFWDALLVSECDFGAFKRLHTSPRAYRGVSPNGGSPETRKQFTGIIINRE</sequence>
<dbReference type="EMBL" id="KL596981">
    <property type="protein sequence ID" value="KER21257.1"/>
    <property type="molecule type" value="Genomic_DNA"/>
</dbReference>
<dbReference type="CTD" id="20324550"/>
<reference evidence="2 3" key="1">
    <citation type="submission" date="2013-11" db="EMBL/GenBank/DDBJ databases">
        <title>Opisthorchis viverrini - life in the bile duct.</title>
        <authorList>
            <person name="Young N.D."/>
            <person name="Nagarajan N."/>
            <person name="Lin S.J."/>
            <person name="Korhonen P.K."/>
            <person name="Jex A.R."/>
            <person name="Hall R.S."/>
            <person name="Safavi-Hemami H."/>
            <person name="Kaewkong W."/>
            <person name="Bertrand D."/>
            <person name="Gao S."/>
            <person name="Seet Q."/>
            <person name="Wongkham S."/>
            <person name="Teh B.T."/>
            <person name="Wongkham C."/>
            <person name="Intapan P.M."/>
            <person name="Maleewong W."/>
            <person name="Yang X."/>
            <person name="Hu M."/>
            <person name="Wang Z."/>
            <person name="Hofmann A."/>
            <person name="Sternberg P.W."/>
            <person name="Tan P."/>
            <person name="Wang J."/>
            <person name="Gasser R.B."/>
        </authorList>
    </citation>
    <scope>NUCLEOTIDE SEQUENCE [LARGE SCALE GENOMIC DNA]</scope>
</reference>
<dbReference type="AlphaFoldDB" id="A0A074Z6S8"/>
<keyword evidence="3" id="KW-1185">Reference proteome</keyword>
<evidence type="ECO:0000313" key="3">
    <source>
        <dbReference type="Proteomes" id="UP000054324"/>
    </source>
</evidence>